<dbReference type="Gene3D" id="3.90.280.10">
    <property type="entry name" value="PEBP-like"/>
    <property type="match status" value="1"/>
</dbReference>
<sequence length="217" mass="22521">MLSLIAAAVCLIGSVLTQTPPSYTLAVTNQTLGLSYGSVSVEAGETLPYKVPSTTPTLSSTLPLNETYIAIIVDTTANLSSPIPADLVWFQQDVTFSSAGIGSANTSAQVPYVAPSSVGHAYLALLYTQPPGFIIPSNFPYNDTFRVAFNVSRVAVDFHSPLLAANWFVLGSNCSAPSYTASSGYGYGASTGFASGTHGPWAKKTGAVYANGAAGRY</sequence>
<protein>
    <submittedName>
        <fullName evidence="2">Uncharacterized protein</fullName>
    </submittedName>
</protein>
<proteinExistence type="predicted"/>
<evidence type="ECO:0000256" key="1">
    <source>
        <dbReference type="SAM" id="SignalP"/>
    </source>
</evidence>
<feature type="chain" id="PRO_5034229249" evidence="1">
    <location>
        <begin position="18"/>
        <end position="217"/>
    </location>
</feature>
<name>A0A8H6C7D8_9LECA</name>
<reference evidence="2 3" key="1">
    <citation type="journal article" date="2020" name="Genomics">
        <title>Complete, high-quality genomes from long-read metagenomic sequencing of two wolf lichen thalli reveals enigmatic genome architecture.</title>
        <authorList>
            <person name="McKenzie S.K."/>
            <person name="Walston R.F."/>
            <person name="Allen J.L."/>
        </authorList>
    </citation>
    <scope>NUCLEOTIDE SEQUENCE [LARGE SCALE GENOMIC DNA]</scope>
    <source>
        <strain evidence="2">WasteWater1</strain>
    </source>
</reference>
<feature type="signal peptide" evidence="1">
    <location>
        <begin position="1"/>
        <end position="17"/>
    </location>
</feature>
<keyword evidence="3" id="KW-1185">Reference proteome</keyword>
<comment type="caution">
    <text evidence="2">The sequence shown here is derived from an EMBL/GenBank/DDBJ whole genome shotgun (WGS) entry which is preliminary data.</text>
</comment>
<accession>A0A8H6C7D8</accession>
<dbReference type="EMBL" id="JACCJB010000024">
    <property type="protein sequence ID" value="KAF6218004.1"/>
    <property type="molecule type" value="Genomic_DNA"/>
</dbReference>
<organism evidence="2 3">
    <name type="scientific">Letharia lupina</name>
    <dbReference type="NCBI Taxonomy" id="560253"/>
    <lineage>
        <taxon>Eukaryota</taxon>
        <taxon>Fungi</taxon>
        <taxon>Dikarya</taxon>
        <taxon>Ascomycota</taxon>
        <taxon>Pezizomycotina</taxon>
        <taxon>Lecanoromycetes</taxon>
        <taxon>OSLEUM clade</taxon>
        <taxon>Lecanoromycetidae</taxon>
        <taxon>Lecanorales</taxon>
        <taxon>Lecanorineae</taxon>
        <taxon>Parmeliaceae</taxon>
        <taxon>Letharia</taxon>
    </lineage>
</organism>
<dbReference type="InterPro" id="IPR036610">
    <property type="entry name" value="PEBP-like_sf"/>
</dbReference>
<dbReference type="AlphaFoldDB" id="A0A8H6C7D8"/>
<dbReference type="GeneID" id="59334817"/>
<keyword evidence="1" id="KW-0732">Signal</keyword>
<evidence type="ECO:0000313" key="2">
    <source>
        <dbReference type="EMBL" id="KAF6218004.1"/>
    </source>
</evidence>
<evidence type="ECO:0000313" key="3">
    <source>
        <dbReference type="Proteomes" id="UP000593566"/>
    </source>
</evidence>
<dbReference type="Proteomes" id="UP000593566">
    <property type="component" value="Unassembled WGS sequence"/>
</dbReference>
<dbReference type="SUPFAM" id="SSF49777">
    <property type="entry name" value="PEBP-like"/>
    <property type="match status" value="1"/>
</dbReference>
<gene>
    <name evidence="2" type="ORF">HO133_006416</name>
</gene>
<dbReference type="RefSeq" id="XP_037147439.1">
    <property type="nucleotide sequence ID" value="XM_037297314.1"/>
</dbReference>